<dbReference type="CDD" id="cd18787">
    <property type="entry name" value="SF2_C_DEAD"/>
    <property type="match status" value="1"/>
</dbReference>
<evidence type="ECO:0000313" key="15">
    <source>
        <dbReference type="Proteomes" id="UP001151699"/>
    </source>
</evidence>
<dbReference type="GO" id="GO:0005524">
    <property type="term" value="F:ATP binding"/>
    <property type="evidence" value="ECO:0007669"/>
    <property type="project" value="UniProtKB-KW"/>
</dbReference>
<evidence type="ECO:0000259" key="11">
    <source>
        <dbReference type="PROSITE" id="PS51192"/>
    </source>
</evidence>
<keyword evidence="2" id="KW-0489">Methyltransferase</keyword>
<accession>A0A9Q0N7C0</accession>
<evidence type="ECO:0000259" key="13">
    <source>
        <dbReference type="PROSITE" id="PS51195"/>
    </source>
</evidence>
<evidence type="ECO:0000256" key="1">
    <source>
        <dbReference type="ARBA" id="ARBA00012552"/>
    </source>
</evidence>
<dbReference type="Gene3D" id="3.40.50.300">
    <property type="entry name" value="P-loop containing nucleotide triphosphate hydrolases"/>
    <property type="match status" value="2"/>
</dbReference>
<dbReference type="InterPro" id="IPR001537">
    <property type="entry name" value="SpoU_MeTrfase"/>
</dbReference>
<dbReference type="GO" id="GO:0008173">
    <property type="term" value="F:RNA methyltransferase activity"/>
    <property type="evidence" value="ECO:0007669"/>
    <property type="project" value="InterPro"/>
</dbReference>
<feature type="domain" description="Helicase C-terminal" evidence="12">
    <location>
        <begin position="543"/>
        <end position="693"/>
    </location>
</feature>
<comment type="caution">
    <text evidence="14">The sequence shown here is derived from an EMBL/GenBank/DDBJ whole genome shotgun (WGS) entry which is preliminary data.</text>
</comment>
<sequence>MIAKNLTIAIAESCTGGLLTSYLTSIEGASKYFAYGFITYSNQAKIDLLNVSPQTIERFGAVSKETAEAMALGGITKADSSIAIAITGIAGPQGGTPQKPVGTFMTENIKFSPTTNSTYEIKANPPIIILVAPQMGENIGAAARAMKNFNISELRIIAPRDGWPNEQARSMAVSAVNIIDNAKIYENLENCIEDIDYLYATSSTSPMRLKERRIMLGISQQELSKVAKVNVKRIQKYEDAVAPIAGSILYPIAKYLRVPPGYFVDITPPTEYEYEAEEDCKFIDDIIAEDDTEYLGPMKLEFDNISTALHREVLLYKIGFIMKSFNLPEEIITSLERMKIISPTEIQKEAIPIAMQGNDILASSQTGSGKTLAYLLPIINSYIKTKTMSLILVPTRELATQVGDTLTKLVSTIKLPTATLIGGQPMYKQFAQLKANPKVVIGTPGRIIDHLVRGSLRLDATQLVVLDEMDRMLDMGMKEQLEEINKYLASKRQVLMFSATMPKHIIELSKKYVVNPTRISVGSSTKAAVQITQETMRVTDKEKFPELIKQLNTRKGSIIIFVKTKRGADQLAKMLKLENHKVAAIHGDLSQGRRERVISLFRSSKHRIMVATDVIARGVDIPHTQHVINYDLPMCPEDYVHRIGRTGRAGATGAALSFISPEDNMRWKAIDRLINYGETTLRKDMPGDKNRKNFKRPFNEHKMSKGKKAYFSRDNNRNNNAKKPYEYRLRAAEK</sequence>
<proteinExistence type="predicted"/>
<dbReference type="PANTHER" id="PTHR47959:SF1">
    <property type="entry name" value="ATP-DEPENDENT RNA HELICASE DBPA"/>
    <property type="match status" value="1"/>
</dbReference>
<dbReference type="InterPro" id="IPR036653">
    <property type="entry name" value="CinA-like_C"/>
</dbReference>
<dbReference type="CDD" id="cd00093">
    <property type="entry name" value="HTH_XRE"/>
    <property type="match status" value="1"/>
</dbReference>
<dbReference type="SMART" id="SM00530">
    <property type="entry name" value="HTH_XRE"/>
    <property type="match status" value="1"/>
</dbReference>
<keyword evidence="3" id="KW-0808">Transferase</keyword>
<dbReference type="SUPFAM" id="SSF52540">
    <property type="entry name" value="P-loop containing nucleoside triphosphate hydrolases"/>
    <property type="match status" value="1"/>
</dbReference>
<feature type="region of interest" description="Disordered" evidence="9">
    <location>
        <begin position="684"/>
        <end position="734"/>
    </location>
</feature>
<dbReference type="EMBL" id="WJQU01000001">
    <property type="protein sequence ID" value="KAJ6645062.1"/>
    <property type="molecule type" value="Genomic_DNA"/>
</dbReference>
<dbReference type="GO" id="GO:0005829">
    <property type="term" value="C:cytosol"/>
    <property type="evidence" value="ECO:0007669"/>
    <property type="project" value="TreeGrafter"/>
</dbReference>
<dbReference type="InterPro" id="IPR050079">
    <property type="entry name" value="DEAD_box_RNA_helicase"/>
</dbReference>
<dbReference type="SUPFAM" id="SSF142433">
    <property type="entry name" value="CinA-like"/>
    <property type="match status" value="1"/>
</dbReference>
<dbReference type="SMART" id="SM00487">
    <property type="entry name" value="DEXDc"/>
    <property type="match status" value="1"/>
</dbReference>
<protein>
    <recommendedName>
        <fullName evidence="1">RNA helicase</fullName>
        <ecNumber evidence="1">3.6.4.13</ecNumber>
    </recommendedName>
</protein>
<dbReference type="PROSITE" id="PS51194">
    <property type="entry name" value="HELICASE_CTER"/>
    <property type="match status" value="1"/>
</dbReference>
<feature type="short sequence motif" description="Q motif" evidence="8">
    <location>
        <begin position="320"/>
        <end position="348"/>
    </location>
</feature>
<dbReference type="PROSITE" id="PS50943">
    <property type="entry name" value="HTH_CROC1"/>
    <property type="match status" value="1"/>
</dbReference>
<dbReference type="Pfam" id="PF00270">
    <property type="entry name" value="DEAD"/>
    <property type="match status" value="1"/>
</dbReference>
<keyword evidence="5" id="KW-0378">Hydrolase</keyword>
<dbReference type="InterPro" id="IPR014001">
    <property type="entry name" value="Helicase_ATP-bd"/>
</dbReference>
<keyword evidence="4" id="KW-0547">Nucleotide-binding</keyword>
<evidence type="ECO:0000256" key="3">
    <source>
        <dbReference type="ARBA" id="ARBA00022679"/>
    </source>
</evidence>
<dbReference type="InterPro" id="IPR027417">
    <property type="entry name" value="P-loop_NTPase"/>
</dbReference>
<dbReference type="SUPFAM" id="SSF75217">
    <property type="entry name" value="alpha/beta knot"/>
    <property type="match status" value="1"/>
</dbReference>
<dbReference type="Proteomes" id="UP001151699">
    <property type="component" value="Chromosome A"/>
</dbReference>
<dbReference type="SMART" id="SM00490">
    <property type="entry name" value="HELICc"/>
    <property type="match status" value="1"/>
</dbReference>
<dbReference type="InterPro" id="IPR029026">
    <property type="entry name" value="tRNA_m1G_MTases_N"/>
</dbReference>
<dbReference type="AlphaFoldDB" id="A0A9Q0N7C0"/>
<dbReference type="InterPro" id="IPR011545">
    <property type="entry name" value="DEAD/DEAH_box_helicase_dom"/>
</dbReference>
<keyword evidence="15" id="KW-1185">Reference proteome</keyword>
<dbReference type="InterPro" id="IPR001387">
    <property type="entry name" value="Cro/C1-type_HTH"/>
</dbReference>
<keyword evidence="6 14" id="KW-0347">Helicase</keyword>
<dbReference type="InterPro" id="IPR001650">
    <property type="entry name" value="Helicase_C-like"/>
</dbReference>
<dbReference type="GO" id="GO:0006357">
    <property type="term" value="P:regulation of transcription by RNA polymerase II"/>
    <property type="evidence" value="ECO:0007669"/>
    <property type="project" value="UniProtKB-ARBA"/>
</dbReference>
<feature type="compositionally biased region" description="Basic and acidic residues" evidence="9">
    <location>
        <begin position="723"/>
        <end position="734"/>
    </location>
</feature>
<dbReference type="Gene3D" id="3.40.1280.10">
    <property type="match status" value="1"/>
</dbReference>
<dbReference type="InterPro" id="IPR010982">
    <property type="entry name" value="Lambda_DNA-bd_dom_sf"/>
</dbReference>
<dbReference type="GO" id="GO:0003724">
    <property type="term" value="F:RNA helicase activity"/>
    <property type="evidence" value="ECO:0007669"/>
    <property type="project" value="UniProtKB-EC"/>
</dbReference>
<dbReference type="SUPFAM" id="SSF47413">
    <property type="entry name" value="lambda repressor-like DNA-binding domains"/>
    <property type="match status" value="1"/>
</dbReference>
<gene>
    <name evidence="14" type="primary">cshA_0</name>
    <name evidence="14" type="ORF">Bhyg_00263</name>
</gene>
<evidence type="ECO:0000256" key="7">
    <source>
        <dbReference type="ARBA" id="ARBA00022840"/>
    </source>
</evidence>
<dbReference type="PROSITE" id="PS51195">
    <property type="entry name" value="Q_MOTIF"/>
    <property type="match status" value="1"/>
</dbReference>
<dbReference type="GO" id="GO:0006396">
    <property type="term" value="P:RNA processing"/>
    <property type="evidence" value="ECO:0007669"/>
    <property type="project" value="InterPro"/>
</dbReference>
<evidence type="ECO:0000256" key="4">
    <source>
        <dbReference type="ARBA" id="ARBA00022741"/>
    </source>
</evidence>
<dbReference type="InterPro" id="IPR029028">
    <property type="entry name" value="Alpha/beta_knot_MTases"/>
</dbReference>
<dbReference type="PANTHER" id="PTHR47959">
    <property type="entry name" value="ATP-DEPENDENT RNA HELICASE RHLE-RELATED"/>
    <property type="match status" value="1"/>
</dbReference>
<name>A0A9Q0N7C0_9DIPT</name>
<evidence type="ECO:0000256" key="5">
    <source>
        <dbReference type="ARBA" id="ARBA00022801"/>
    </source>
</evidence>
<dbReference type="NCBIfam" id="TIGR00199">
    <property type="entry name" value="PncC_domain"/>
    <property type="match status" value="1"/>
</dbReference>
<dbReference type="InterPro" id="IPR008136">
    <property type="entry name" value="CinA_C"/>
</dbReference>
<dbReference type="OrthoDB" id="196131at2759"/>
<dbReference type="EC" id="3.6.4.13" evidence="1"/>
<dbReference type="Gene3D" id="3.90.950.20">
    <property type="entry name" value="CinA-like"/>
    <property type="match status" value="1"/>
</dbReference>
<organism evidence="14 15">
    <name type="scientific">Pseudolycoriella hygida</name>
    <dbReference type="NCBI Taxonomy" id="35572"/>
    <lineage>
        <taxon>Eukaryota</taxon>
        <taxon>Metazoa</taxon>
        <taxon>Ecdysozoa</taxon>
        <taxon>Arthropoda</taxon>
        <taxon>Hexapoda</taxon>
        <taxon>Insecta</taxon>
        <taxon>Pterygota</taxon>
        <taxon>Neoptera</taxon>
        <taxon>Endopterygota</taxon>
        <taxon>Diptera</taxon>
        <taxon>Nematocera</taxon>
        <taxon>Sciaroidea</taxon>
        <taxon>Sciaridae</taxon>
        <taxon>Pseudolycoriella</taxon>
    </lineage>
</organism>
<dbReference type="InterPro" id="IPR044742">
    <property type="entry name" value="DEAD/DEAH_RhlB"/>
</dbReference>
<dbReference type="Pfam" id="PF02464">
    <property type="entry name" value="CinA"/>
    <property type="match status" value="1"/>
</dbReference>
<feature type="domain" description="DEAD-box RNA helicase Q" evidence="13">
    <location>
        <begin position="320"/>
        <end position="348"/>
    </location>
</feature>
<evidence type="ECO:0000256" key="9">
    <source>
        <dbReference type="SAM" id="MobiDB-lite"/>
    </source>
</evidence>
<dbReference type="InterPro" id="IPR014014">
    <property type="entry name" value="RNA_helicase_DEAD_Q_motif"/>
</dbReference>
<feature type="domain" description="HTH cro/C1-type" evidence="10">
    <location>
        <begin position="209"/>
        <end position="263"/>
    </location>
</feature>
<dbReference type="GO" id="GO:0016787">
    <property type="term" value="F:hydrolase activity"/>
    <property type="evidence" value="ECO:0007669"/>
    <property type="project" value="UniProtKB-KW"/>
</dbReference>
<dbReference type="CDD" id="cd00268">
    <property type="entry name" value="DEADc"/>
    <property type="match status" value="1"/>
</dbReference>
<evidence type="ECO:0000256" key="6">
    <source>
        <dbReference type="ARBA" id="ARBA00022806"/>
    </source>
</evidence>
<feature type="domain" description="Helicase ATP-binding" evidence="11">
    <location>
        <begin position="351"/>
        <end position="519"/>
    </location>
</feature>
<evidence type="ECO:0000313" key="14">
    <source>
        <dbReference type="EMBL" id="KAJ6645062.1"/>
    </source>
</evidence>
<evidence type="ECO:0000259" key="12">
    <source>
        <dbReference type="PROSITE" id="PS51194"/>
    </source>
</evidence>
<dbReference type="GO" id="GO:0003677">
    <property type="term" value="F:DNA binding"/>
    <property type="evidence" value="ECO:0007669"/>
    <property type="project" value="InterPro"/>
</dbReference>
<reference evidence="14" key="1">
    <citation type="submission" date="2022-07" db="EMBL/GenBank/DDBJ databases">
        <authorList>
            <person name="Trinca V."/>
            <person name="Uliana J.V.C."/>
            <person name="Torres T.T."/>
            <person name="Ward R.J."/>
            <person name="Monesi N."/>
        </authorList>
    </citation>
    <scope>NUCLEOTIDE SEQUENCE</scope>
    <source>
        <strain evidence="14">HSMRA1968</strain>
        <tissue evidence="14">Whole embryos</tissue>
    </source>
</reference>
<dbReference type="PROSITE" id="PS51192">
    <property type="entry name" value="HELICASE_ATP_BIND_1"/>
    <property type="match status" value="1"/>
</dbReference>
<keyword evidence="7" id="KW-0067">ATP-binding</keyword>
<evidence type="ECO:0000259" key="10">
    <source>
        <dbReference type="PROSITE" id="PS50943"/>
    </source>
</evidence>
<dbReference type="GO" id="GO:0003723">
    <property type="term" value="F:RNA binding"/>
    <property type="evidence" value="ECO:0007669"/>
    <property type="project" value="InterPro"/>
</dbReference>
<feature type="compositionally biased region" description="Basic and acidic residues" evidence="9">
    <location>
        <begin position="684"/>
        <end position="703"/>
    </location>
</feature>
<dbReference type="Pfam" id="PF00588">
    <property type="entry name" value="SpoU_methylase"/>
    <property type="match status" value="1"/>
</dbReference>
<dbReference type="GO" id="GO:0032259">
    <property type="term" value="P:methylation"/>
    <property type="evidence" value="ECO:0007669"/>
    <property type="project" value="UniProtKB-KW"/>
</dbReference>
<dbReference type="Pfam" id="PF00271">
    <property type="entry name" value="Helicase_C"/>
    <property type="match status" value="1"/>
</dbReference>
<evidence type="ECO:0000256" key="2">
    <source>
        <dbReference type="ARBA" id="ARBA00022603"/>
    </source>
</evidence>
<dbReference type="Pfam" id="PF01381">
    <property type="entry name" value="HTH_3"/>
    <property type="match status" value="1"/>
</dbReference>
<evidence type="ECO:0000256" key="8">
    <source>
        <dbReference type="PROSITE-ProRule" id="PRU00552"/>
    </source>
</evidence>